<dbReference type="AlphaFoldDB" id="A0A7H1BFT6"/>
<evidence type="ECO:0000256" key="1">
    <source>
        <dbReference type="SAM" id="MobiDB-lite"/>
    </source>
</evidence>
<gene>
    <name evidence="2" type="ORF">IAG42_30950</name>
</gene>
<feature type="compositionally biased region" description="Polar residues" evidence="1">
    <location>
        <begin position="7"/>
        <end position="17"/>
    </location>
</feature>
<name>A0A7H1BFT6_9ACTN</name>
<accession>A0A7H1BFT6</accession>
<dbReference type="RefSeq" id="WP_188340253.1">
    <property type="nucleotide sequence ID" value="NZ_CP061281.1"/>
</dbReference>
<dbReference type="KEGG" id="sxn:IAG42_30950"/>
<protein>
    <submittedName>
        <fullName evidence="2">Uncharacterized protein</fullName>
    </submittedName>
</protein>
<evidence type="ECO:0000313" key="3">
    <source>
        <dbReference type="Proteomes" id="UP000516428"/>
    </source>
</evidence>
<sequence length="106" mass="11368">MLGRVRTSWQTWRTGATRNEGASLAGSAPRGGERRRHNLFEAAAVYVAARAEGDQERAEEAAAWVDPGALAFGVDELARRAVIALARERDASPREVARSLLGLPAA</sequence>
<keyword evidence="3" id="KW-1185">Reference proteome</keyword>
<reference evidence="2 3" key="1">
    <citation type="submission" date="2020-09" db="EMBL/GenBank/DDBJ databases">
        <title>A novel species.</title>
        <authorList>
            <person name="Gao J."/>
        </authorList>
    </citation>
    <scope>NUCLEOTIDE SEQUENCE [LARGE SCALE GENOMIC DNA]</scope>
    <source>
        <strain evidence="2 3">CRXT-Y-14</strain>
    </source>
</reference>
<organism evidence="2 3">
    <name type="scientific">Streptomyces xanthii</name>
    <dbReference type="NCBI Taxonomy" id="2768069"/>
    <lineage>
        <taxon>Bacteria</taxon>
        <taxon>Bacillati</taxon>
        <taxon>Actinomycetota</taxon>
        <taxon>Actinomycetes</taxon>
        <taxon>Kitasatosporales</taxon>
        <taxon>Streptomycetaceae</taxon>
        <taxon>Streptomyces</taxon>
    </lineage>
</organism>
<dbReference type="EMBL" id="CP061281">
    <property type="protein sequence ID" value="QNS07591.1"/>
    <property type="molecule type" value="Genomic_DNA"/>
</dbReference>
<feature type="region of interest" description="Disordered" evidence="1">
    <location>
        <begin position="1"/>
        <end position="33"/>
    </location>
</feature>
<dbReference type="Proteomes" id="UP000516428">
    <property type="component" value="Chromosome"/>
</dbReference>
<proteinExistence type="predicted"/>
<evidence type="ECO:0000313" key="2">
    <source>
        <dbReference type="EMBL" id="QNS07591.1"/>
    </source>
</evidence>